<dbReference type="InterPro" id="IPR033551">
    <property type="entry name" value="DRC7/lobo"/>
</dbReference>
<dbReference type="InterPro" id="IPR056292">
    <property type="entry name" value="DRC7_C"/>
</dbReference>
<keyword evidence="6" id="KW-0472">Membrane</keyword>
<organism evidence="9 10">
    <name type="scientific">Tribolium castaneum</name>
    <name type="common">Red flour beetle</name>
    <dbReference type="NCBI Taxonomy" id="7070"/>
    <lineage>
        <taxon>Eukaryota</taxon>
        <taxon>Metazoa</taxon>
        <taxon>Ecdysozoa</taxon>
        <taxon>Arthropoda</taxon>
        <taxon>Hexapoda</taxon>
        <taxon>Insecta</taxon>
        <taxon>Pterygota</taxon>
        <taxon>Neoptera</taxon>
        <taxon>Endopterygota</taxon>
        <taxon>Coleoptera</taxon>
        <taxon>Polyphaga</taxon>
        <taxon>Cucujiformia</taxon>
        <taxon>Tenebrionidae</taxon>
        <taxon>Tenebrionidae incertae sedis</taxon>
        <taxon>Tribolium</taxon>
    </lineage>
</organism>
<feature type="transmembrane region" description="Helical" evidence="6">
    <location>
        <begin position="288"/>
        <end position="311"/>
    </location>
</feature>
<reference evidence="9 10" key="2">
    <citation type="journal article" date="2010" name="Nucleic Acids Res.">
        <title>BeetleBase in 2010: revisions to provide comprehensive genomic information for Tribolium castaneum.</title>
        <authorList>
            <person name="Kim H.S."/>
            <person name="Murphy T."/>
            <person name="Xia J."/>
            <person name="Caragea D."/>
            <person name="Park Y."/>
            <person name="Beeman R.W."/>
            <person name="Lorenzen M.D."/>
            <person name="Butcher S."/>
            <person name="Manak J.R."/>
            <person name="Brown S.J."/>
        </authorList>
    </citation>
    <scope>GENOME REANNOTATION</scope>
    <source>
        <strain evidence="9 10">Georgia GA2</strain>
    </source>
</reference>
<keyword evidence="3" id="KW-0206">Cytoskeleton</keyword>
<dbReference type="GO" id="GO:0005856">
    <property type="term" value="C:cytoskeleton"/>
    <property type="evidence" value="ECO:0007669"/>
    <property type="project" value="UniProtKB-SubCell"/>
</dbReference>
<dbReference type="FunCoup" id="A0A139WE62">
    <property type="interactions" value="12"/>
</dbReference>
<evidence type="ECO:0000256" key="2">
    <source>
        <dbReference type="ARBA" id="ARBA00022490"/>
    </source>
</evidence>
<dbReference type="eggNOG" id="ENOG502QRNZ">
    <property type="taxonomic scope" value="Eukaryota"/>
</dbReference>
<keyword evidence="10" id="KW-1185">Reference proteome</keyword>
<evidence type="ECO:0000259" key="8">
    <source>
        <dbReference type="Pfam" id="PF24671"/>
    </source>
</evidence>
<protein>
    <submittedName>
        <fullName evidence="9">Coiled-coil domain-containing protein lobo-like Protein</fullName>
    </submittedName>
</protein>
<reference evidence="9 10" key="1">
    <citation type="journal article" date="2008" name="Nature">
        <title>The genome of the model beetle and pest Tribolium castaneum.</title>
        <authorList>
            <consortium name="Tribolium Genome Sequencing Consortium"/>
            <person name="Richards S."/>
            <person name="Gibbs R.A."/>
            <person name="Weinstock G.M."/>
            <person name="Brown S.J."/>
            <person name="Denell R."/>
            <person name="Beeman R.W."/>
            <person name="Gibbs R."/>
            <person name="Beeman R.W."/>
            <person name="Brown S.J."/>
            <person name="Bucher G."/>
            <person name="Friedrich M."/>
            <person name="Grimmelikhuijzen C.J."/>
            <person name="Klingler M."/>
            <person name="Lorenzen M."/>
            <person name="Richards S."/>
            <person name="Roth S."/>
            <person name="Schroder R."/>
            <person name="Tautz D."/>
            <person name="Zdobnov E.M."/>
            <person name="Muzny D."/>
            <person name="Gibbs R.A."/>
            <person name="Weinstock G.M."/>
            <person name="Attaway T."/>
            <person name="Bell S."/>
            <person name="Buhay C.J."/>
            <person name="Chandrabose M.N."/>
            <person name="Chavez D."/>
            <person name="Clerk-Blankenburg K.P."/>
            <person name="Cree A."/>
            <person name="Dao M."/>
            <person name="Davis C."/>
            <person name="Chacko J."/>
            <person name="Dinh H."/>
            <person name="Dugan-Rocha S."/>
            <person name="Fowler G."/>
            <person name="Garner T.T."/>
            <person name="Garnes J."/>
            <person name="Gnirke A."/>
            <person name="Hawes A."/>
            <person name="Hernandez J."/>
            <person name="Hines S."/>
            <person name="Holder M."/>
            <person name="Hume J."/>
            <person name="Jhangiani S.N."/>
            <person name="Joshi V."/>
            <person name="Khan Z.M."/>
            <person name="Jackson L."/>
            <person name="Kovar C."/>
            <person name="Kowis A."/>
            <person name="Lee S."/>
            <person name="Lewis L.R."/>
            <person name="Margolis J."/>
            <person name="Morgan M."/>
            <person name="Nazareth L.V."/>
            <person name="Nguyen N."/>
            <person name="Okwuonu G."/>
            <person name="Parker D."/>
            <person name="Richards S."/>
            <person name="Ruiz S.J."/>
            <person name="Santibanez J."/>
            <person name="Savard J."/>
            <person name="Scherer S.E."/>
            <person name="Schneider B."/>
            <person name="Sodergren E."/>
            <person name="Tautz D."/>
            <person name="Vattahil S."/>
            <person name="Villasana D."/>
            <person name="White C.S."/>
            <person name="Wright R."/>
            <person name="Park Y."/>
            <person name="Beeman R.W."/>
            <person name="Lord J."/>
            <person name="Oppert B."/>
            <person name="Lorenzen M."/>
            <person name="Brown S."/>
            <person name="Wang L."/>
            <person name="Savard J."/>
            <person name="Tautz D."/>
            <person name="Richards S."/>
            <person name="Weinstock G."/>
            <person name="Gibbs R.A."/>
            <person name="Liu Y."/>
            <person name="Worley K."/>
            <person name="Weinstock G."/>
            <person name="Elsik C.G."/>
            <person name="Reese J.T."/>
            <person name="Elhaik E."/>
            <person name="Landan G."/>
            <person name="Graur D."/>
            <person name="Arensburger P."/>
            <person name="Atkinson P."/>
            <person name="Beeman R.W."/>
            <person name="Beidler J."/>
            <person name="Brown S.J."/>
            <person name="Demuth J.P."/>
            <person name="Drury D.W."/>
            <person name="Du Y.Z."/>
            <person name="Fujiwara H."/>
            <person name="Lorenzen M."/>
            <person name="Maselli V."/>
            <person name="Osanai M."/>
            <person name="Park Y."/>
            <person name="Robertson H.M."/>
            <person name="Tu Z."/>
            <person name="Wang J.J."/>
            <person name="Wang S."/>
            <person name="Richards S."/>
            <person name="Song H."/>
            <person name="Zhang L."/>
            <person name="Sodergren E."/>
            <person name="Werner D."/>
            <person name="Stanke M."/>
            <person name="Morgenstern B."/>
            <person name="Solovyev V."/>
            <person name="Kosarev P."/>
            <person name="Brown G."/>
            <person name="Chen H.C."/>
            <person name="Ermolaeva O."/>
            <person name="Hlavina W."/>
            <person name="Kapustin Y."/>
            <person name="Kiryutin B."/>
            <person name="Kitts P."/>
            <person name="Maglott D."/>
            <person name="Pruitt K."/>
            <person name="Sapojnikov V."/>
            <person name="Souvorov A."/>
            <person name="Mackey A.J."/>
            <person name="Waterhouse R.M."/>
            <person name="Wyder S."/>
            <person name="Zdobnov E.M."/>
            <person name="Zdobnov E.M."/>
            <person name="Wyder S."/>
            <person name="Kriventseva E.V."/>
            <person name="Kadowaki T."/>
            <person name="Bork P."/>
            <person name="Aranda M."/>
            <person name="Bao R."/>
            <person name="Beermann A."/>
            <person name="Berns N."/>
            <person name="Bolognesi R."/>
            <person name="Bonneton F."/>
            <person name="Bopp D."/>
            <person name="Brown S.J."/>
            <person name="Bucher G."/>
            <person name="Butts T."/>
            <person name="Chaumot A."/>
            <person name="Denell R.E."/>
            <person name="Ferrier D.E."/>
            <person name="Friedrich M."/>
            <person name="Gordon C.M."/>
            <person name="Jindra M."/>
            <person name="Klingler M."/>
            <person name="Lan Q."/>
            <person name="Lattorff H.M."/>
            <person name="Laudet V."/>
            <person name="von Levetsow C."/>
            <person name="Liu Z."/>
            <person name="Lutz R."/>
            <person name="Lynch J.A."/>
            <person name="da Fonseca R.N."/>
            <person name="Posnien N."/>
            <person name="Reuter R."/>
            <person name="Roth S."/>
            <person name="Savard J."/>
            <person name="Schinko J.B."/>
            <person name="Schmitt C."/>
            <person name="Schoppmeier M."/>
            <person name="Schroder R."/>
            <person name="Shippy T.D."/>
            <person name="Simonnet F."/>
            <person name="Marques-Souza H."/>
            <person name="Tautz D."/>
            <person name="Tomoyasu Y."/>
            <person name="Trauner J."/>
            <person name="Van der Zee M."/>
            <person name="Vervoort M."/>
            <person name="Wittkopp N."/>
            <person name="Wimmer E.A."/>
            <person name="Yang X."/>
            <person name="Jones A.K."/>
            <person name="Sattelle D.B."/>
            <person name="Ebert P.R."/>
            <person name="Nelson D."/>
            <person name="Scott J.G."/>
            <person name="Beeman R.W."/>
            <person name="Muthukrishnan S."/>
            <person name="Kramer K.J."/>
            <person name="Arakane Y."/>
            <person name="Beeman R.W."/>
            <person name="Zhu Q."/>
            <person name="Hogenkamp D."/>
            <person name="Dixit R."/>
            <person name="Oppert B."/>
            <person name="Jiang H."/>
            <person name="Zou Z."/>
            <person name="Marshall J."/>
            <person name="Elpidina E."/>
            <person name="Vinokurov K."/>
            <person name="Oppert C."/>
            <person name="Zou Z."/>
            <person name="Evans J."/>
            <person name="Lu Z."/>
            <person name="Zhao P."/>
            <person name="Sumathipala N."/>
            <person name="Altincicek B."/>
            <person name="Vilcinskas A."/>
            <person name="Williams M."/>
            <person name="Hultmark D."/>
            <person name="Hetru C."/>
            <person name="Jiang H."/>
            <person name="Grimmelikhuijzen C.J."/>
            <person name="Hauser F."/>
            <person name="Cazzamali G."/>
            <person name="Williamson M."/>
            <person name="Park Y."/>
            <person name="Li B."/>
            <person name="Tanaka Y."/>
            <person name="Predel R."/>
            <person name="Neupert S."/>
            <person name="Schachtner J."/>
            <person name="Verleyen P."/>
            <person name="Raible F."/>
            <person name="Bork P."/>
            <person name="Friedrich M."/>
            <person name="Walden K.K."/>
            <person name="Robertson H.M."/>
            <person name="Angeli S."/>
            <person name="Foret S."/>
            <person name="Bucher G."/>
            <person name="Schuetz S."/>
            <person name="Maleszka R."/>
            <person name="Wimmer E.A."/>
            <person name="Beeman R.W."/>
            <person name="Lorenzen M."/>
            <person name="Tomoyasu Y."/>
            <person name="Miller S.C."/>
            <person name="Grossmann D."/>
            <person name="Bucher G."/>
        </authorList>
    </citation>
    <scope>NUCLEOTIDE SEQUENCE [LARGE SCALE GENOMIC DNA]</scope>
    <source>
        <strain evidence="9 10">Georgia GA2</strain>
    </source>
</reference>
<dbReference type="EMBL" id="KQ971354">
    <property type="protein sequence ID" value="KYB26226.1"/>
    <property type="molecule type" value="Genomic_DNA"/>
</dbReference>
<dbReference type="Pfam" id="PF24667">
    <property type="entry name" value="MORN_DRC7"/>
    <property type="match status" value="1"/>
</dbReference>
<dbReference type="GO" id="GO:0031514">
    <property type="term" value="C:motile cilium"/>
    <property type="evidence" value="ECO:0000318"/>
    <property type="project" value="GO_Central"/>
</dbReference>
<feature type="domain" description="Dynein regulatory complex subunit 7 C-terminal" evidence="8">
    <location>
        <begin position="859"/>
        <end position="957"/>
    </location>
</feature>
<dbReference type="InterPro" id="IPR056291">
    <property type="entry name" value="MORN_DRC7"/>
</dbReference>
<dbReference type="InParanoid" id="A0A139WE62"/>
<dbReference type="GO" id="GO:0030317">
    <property type="term" value="P:flagellated sperm motility"/>
    <property type="evidence" value="ECO:0000318"/>
    <property type="project" value="GO_Central"/>
</dbReference>
<evidence type="ECO:0000313" key="10">
    <source>
        <dbReference type="Proteomes" id="UP000007266"/>
    </source>
</evidence>
<evidence type="ECO:0000256" key="6">
    <source>
        <dbReference type="SAM" id="Phobius"/>
    </source>
</evidence>
<dbReference type="Proteomes" id="UP000007266">
    <property type="component" value="Linkage group 7"/>
</dbReference>
<feature type="coiled-coil region" evidence="4">
    <location>
        <begin position="816"/>
        <end position="844"/>
    </location>
</feature>
<feature type="region of interest" description="Disordered" evidence="5">
    <location>
        <begin position="370"/>
        <end position="395"/>
    </location>
</feature>
<evidence type="ECO:0000256" key="4">
    <source>
        <dbReference type="SAM" id="Coils"/>
    </source>
</evidence>
<comment type="subcellular location">
    <subcellularLocation>
        <location evidence="1">Cytoplasm</location>
        <location evidence="1">Cytoskeleton</location>
    </subcellularLocation>
</comment>
<keyword evidence="6" id="KW-1133">Transmembrane helix</keyword>
<evidence type="ECO:0000256" key="5">
    <source>
        <dbReference type="SAM" id="MobiDB-lite"/>
    </source>
</evidence>
<sequence>MEQNARRRGCFGDVVVCLRRAALILEPSLSAAWRRSAAASRADAAGPAGLPPPPDPSVSHAHGARTLIRCKGFYDTLRGPEYVSPSLCGSGSYRRDRKYRRETLLRVSTPPVSQITIFSYAPWALFRSGVVSGQSEIRVAVASKTRRPVPSHPDSPSSQLILLKSVPVRTATAAGRSHGRDRTRSFADPCTNYTPIAASVGGHCALPCLPANRPLALDTSGVYPSSTQTKFTNFNRQKIQTKPKTRVIMSGFKESQETSLTPLCCFLPNRFYSPHTTFVRKSGQPHELACVLCSLLIGLGYDAYVVFGYAVRDITLRIMSRVDSPYPPDEKQEDVRDEGEDNKKYTVKPPRDLRSKFLLMMEQKKIDQIKAEQEREAELERQREEEEERPPPDDLEGMRFHFWVLIRTEGRAIDENTFVEPSTGYAHPVNSPLYSGIESVWNHLNYWVNMQDCKEGLGTIDYNLHDVEKWEHLLIGEPTQWRVTVENLNMDDEEAALAKIMEEKHLDMPISWSMKISIPHKALKQKYPEGMISTWYKKTLVEEYAPYIQYDGLLTKIMRYKDFDCTECITVEQIYENRQDKLKKIVYDLKSDLVTEYFGPGREDAVIEHTYSNKDTDSNKRIIKFNHKARYDGLEKIEFEREHMVEYYIDRDDLFYFREVFYARKGQPPPGFTESHRKLILRIIEKYERNHKVPASHDIATREFAIVDRQILLKYHFGEGRVTCSTRNFNKPSIAESGEGMKFTPELTWGYVAEIGAKPPTQLELFLLFQKMLKEEEKSLSRIREIEDQVAEFLTLRDHEMAFPKLDVSLFNIEQNEEYRQGMLEKEKQEQEYKEREIEDAGVEYLTPYLTLLGNPESVTPVEAFKIKEKCLSDFKQLLLNRAICIQKQFEHWTQYLKDRQQWYNINQDTVTEEDEIKYFQEVNDLTFLLQCYEIRLARHRDLSFFRYEAVVRYLNAQLKPLIETFG</sequence>
<feature type="domain" description="Dynein regulatory complex subunit 7 MORN" evidence="7">
    <location>
        <begin position="528"/>
        <end position="809"/>
    </location>
</feature>
<name>A0A139WE62_TRICA</name>
<gene>
    <name evidence="9" type="primary">AUGUSTUS-3.0.2_33673</name>
    <name evidence="9" type="ORF">TcasGA2_TC033673</name>
</gene>
<proteinExistence type="predicted"/>
<evidence type="ECO:0000313" key="9">
    <source>
        <dbReference type="EMBL" id="KYB26226.1"/>
    </source>
</evidence>
<accession>A0A139WE62</accession>
<keyword evidence="4" id="KW-0175">Coiled coil</keyword>
<dbReference type="PANTHER" id="PTHR35249:SF2">
    <property type="entry name" value="DYNEIN REGULATORY COMPLEX SUBUNIT 7"/>
    <property type="match status" value="1"/>
</dbReference>
<keyword evidence="6" id="KW-0812">Transmembrane</keyword>
<evidence type="ECO:0000256" key="1">
    <source>
        <dbReference type="ARBA" id="ARBA00004245"/>
    </source>
</evidence>
<feature type="region of interest" description="Disordered" evidence="5">
    <location>
        <begin position="322"/>
        <end position="348"/>
    </location>
</feature>
<evidence type="ECO:0000259" key="7">
    <source>
        <dbReference type="Pfam" id="PF24667"/>
    </source>
</evidence>
<keyword evidence="2" id="KW-0963">Cytoplasm</keyword>
<dbReference type="AlphaFoldDB" id="A0A139WE62"/>
<dbReference type="PANTHER" id="PTHR35249">
    <property type="entry name" value="DYNEIN REGULATORY COMPLEX SUBUNIT 7"/>
    <property type="match status" value="1"/>
</dbReference>
<dbReference type="STRING" id="7070.A0A139WE62"/>
<dbReference type="OMA" id="CRDDYIT"/>
<evidence type="ECO:0000256" key="3">
    <source>
        <dbReference type="ARBA" id="ARBA00023212"/>
    </source>
</evidence>
<dbReference type="Pfam" id="PF24671">
    <property type="entry name" value="DRC7_C"/>
    <property type="match status" value="1"/>
</dbReference>